<dbReference type="GeneID" id="108629096"/>
<dbReference type="Proteomes" id="UP000694925">
    <property type="component" value="Unplaced"/>
</dbReference>
<dbReference type="PANTHER" id="PTHR13555">
    <property type="entry name" value="C2H2 ZINC FINGER CGI-62-RELATED"/>
    <property type="match status" value="1"/>
</dbReference>
<feature type="compositionally biased region" description="Polar residues" evidence="6">
    <location>
        <begin position="213"/>
        <end position="232"/>
    </location>
</feature>
<feature type="domain" description="C2HC/C3H-type" evidence="7">
    <location>
        <begin position="8"/>
        <end position="37"/>
    </location>
</feature>
<keyword evidence="4" id="KW-0862">Zinc</keyword>
<evidence type="ECO:0000256" key="5">
    <source>
        <dbReference type="PROSITE-ProRule" id="PRU01371"/>
    </source>
</evidence>
<feature type="compositionally biased region" description="Basic and acidic residues" evidence="6">
    <location>
        <begin position="574"/>
        <end position="583"/>
    </location>
</feature>
<feature type="compositionally biased region" description="Low complexity" evidence="6">
    <location>
        <begin position="467"/>
        <end position="480"/>
    </location>
</feature>
<dbReference type="RefSeq" id="XP_026672829.1">
    <property type="nucleotide sequence ID" value="XM_026817028.1"/>
</dbReference>
<name>A0AAJ7S915_9HYME</name>
<dbReference type="KEGG" id="ccal:108629096"/>
<evidence type="ECO:0000259" key="7">
    <source>
        <dbReference type="PROSITE" id="PS52027"/>
    </source>
</evidence>
<feature type="region of interest" description="Disordered" evidence="6">
    <location>
        <begin position="456"/>
        <end position="501"/>
    </location>
</feature>
<evidence type="ECO:0000256" key="4">
    <source>
        <dbReference type="ARBA" id="ARBA00022833"/>
    </source>
</evidence>
<dbReference type="PROSITE" id="PS52027">
    <property type="entry name" value="ZF_C2HC_C3H"/>
    <property type="match status" value="1"/>
</dbReference>
<organism evidence="8 9">
    <name type="scientific">Ceratina calcarata</name>
    <dbReference type="NCBI Taxonomy" id="156304"/>
    <lineage>
        <taxon>Eukaryota</taxon>
        <taxon>Metazoa</taxon>
        <taxon>Ecdysozoa</taxon>
        <taxon>Arthropoda</taxon>
        <taxon>Hexapoda</taxon>
        <taxon>Insecta</taxon>
        <taxon>Pterygota</taxon>
        <taxon>Neoptera</taxon>
        <taxon>Endopterygota</taxon>
        <taxon>Hymenoptera</taxon>
        <taxon>Apocrita</taxon>
        <taxon>Aculeata</taxon>
        <taxon>Apoidea</taxon>
        <taxon>Anthophila</taxon>
        <taxon>Apidae</taxon>
        <taxon>Ceratina</taxon>
        <taxon>Zadontomerus</taxon>
    </lineage>
</organism>
<evidence type="ECO:0000256" key="1">
    <source>
        <dbReference type="ARBA" id="ARBA00022723"/>
    </source>
</evidence>
<dbReference type="Pfam" id="PF13913">
    <property type="entry name" value="zf-C2HC_2"/>
    <property type="match status" value="2"/>
</dbReference>
<dbReference type="AlphaFoldDB" id="A0AAJ7S915"/>
<protein>
    <submittedName>
        <fullName evidence="9">Uncharacterized protein LOC108629096 isoform X1</fullName>
    </submittedName>
</protein>
<evidence type="ECO:0000256" key="6">
    <source>
        <dbReference type="SAM" id="MobiDB-lite"/>
    </source>
</evidence>
<feature type="region of interest" description="Disordered" evidence="6">
    <location>
        <begin position="30"/>
        <end position="83"/>
    </location>
</feature>
<keyword evidence="8" id="KW-1185">Reference proteome</keyword>
<evidence type="ECO:0000313" key="8">
    <source>
        <dbReference type="Proteomes" id="UP000694925"/>
    </source>
</evidence>
<dbReference type="InterPro" id="IPR049899">
    <property type="entry name" value="Znf_C2HC_C3H"/>
</dbReference>
<feature type="compositionally biased region" description="Polar residues" evidence="6">
    <location>
        <begin position="457"/>
        <end position="466"/>
    </location>
</feature>
<dbReference type="Gene3D" id="3.30.160.60">
    <property type="entry name" value="Classic Zinc Finger"/>
    <property type="match status" value="1"/>
</dbReference>
<keyword evidence="3 5" id="KW-0863">Zinc-finger</keyword>
<keyword evidence="1" id="KW-0479">Metal-binding</keyword>
<feature type="compositionally biased region" description="Basic and acidic residues" evidence="6">
    <location>
        <begin position="610"/>
        <end position="625"/>
    </location>
</feature>
<evidence type="ECO:0000313" key="9">
    <source>
        <dbReference type="RefSeq" id="XP_026672829.1"/>
    </source>
</evidence>
<dbReference type="InterPro" id="IPR026319">
    <property type="entry name" value="ZC2HC1A/B-like"/>
</dbReference>
<proteinExistence type="predicted"/>
<evidence type="ECO:0000256" key="3">
    <source>
        <dbReference type="ARBA" id="ARBA00022771"/>
    </source>
</evidence>
<feature type="region of interest" description="Disordered" evidence="6">
    <location>
        <begin position="170"/>
        <end position="196"/>
    </location>
</feature>
<feature type="region of interest" description="Disordered" evidence="6">
    <location>
        <begin position="209"/>
        <end position="253"/>
    </location>
</feature>
<reference evidence="9" key="1">
    <citation type="submission" date="2025-08" db="UniProtKB">
        <authorList>
            <consortium name="RefSeq"/>
        </authorList>
    </citation>
    <scope>IDENTIFICATION</scope>
    <source>
        <tissue evidence="9">Whole body</tissue>
    </source>
</reference>
<sequence length="663" mass="73990">MDADVPPILLPCAICARTFMPQSLEKHSKICERSTNKKRKPFDSAKQRIQGTELAEFLPRQGKKRHSPDGRSSKPKSSWKQTHDDLLRAVRAARNEIAGSTMQKQCGTTVTPNAPTRANEQGMCPTCNRHFGVKAYERHVAWCKERITRMPLSPATNIAKERLEARMKYRAPAVKSRRQATREKYSPSSPTITANKTSPTMLTVKAKECASAPSCTKTNNDSPVKQKSTVVKRNSGHAKESSPTAPMKSRAGDRVIRNLKLPLRPVWSNYVRRRPDFSLVLSGRTGKDYDPFLLAEQQMNDLLSDTSDRSVTDSPSIDQNRDSLFPLSHSSAFVKYPYKPSISSPSEKRTSLLAPPTEFDDLASDFSSDSTETNSLSREVFLKDRREYKDSTSRSDPEKKSAVRQFSRRVIIDKSKALGNEVIDENDNRGSKSFVGSTERARKILDKVSPKVVRPSVNVNRSLSDRASSAPKATPTTANKDAQRSTTGSLNNRNNNYANLSSSNLSLSSIMSSDVDMKRSNSMFDELMTSFEDEGSFPSLKSLLKDESLSVSSPVHGRQRNGQISDDELSSPESYKKQDHSKMSADSAYSSLNRKYSYHGRSTNDVAGRGFDEDLTKNNNRRENDGMTATSKCKMSKYCHECGSKFPETAKFCCECGIRRLVL</sequence>
<feature type="compositionally biased region" description="Low complexity" evidence="6">
    <location>
        <begin position="489"/>
        <end position="501"/>
    </location>
</feature>
<keyword evidence="2" id="KW-0677">Repeat</keyword>
<accession>A0AAJ7S915</accession>
<dbReference type="GO" id="GO:0008270">
    <property type="term" value="F:zinc ion binding"/>
    <property type="evidence" value="ECO:0007669"/>
    <property type="project" value="UniProtKB-KW"/>
</dbReference>
<evidence type="ECO:0000256" key="2">
    <source>
        <dbReference type="ARBA" id="ARBA00022737"/>
    </source>
</evidence>
<feature type="compositionally biased region" description="Basic and acidic residues" evidence="6">
    <location>
        <begin position="30"/>
        <end position="46"/>
    </location>
</feature>
<feature type="region of interest" description="Disordered" evidence="6">
    <location>
        <begin position="548"/>
        <end position="586"/>
    </location>
</feature>
<feature type="region of interest" description="Disordered" evidence="6">
    <location>
        <begin position="600"/>
        <end position="627"/>
    </location>
</feature>
<feature type="compositionally biased region" description="Polar residues" evidence="6">
    <location>
        <begin position="186"/>
        <end position="196"/>
    </location>
</feature>
<gene>
    <name evidence="9" type="primary">LOC108629096</name>
</gene>